<evidence type="ECO:0008006" key="4">
    <source>
        <dbReference type="Google" id="ProtNLM"/>
    </source>
</evidence>
<sequence length="103" mass="11125">MTTYAMLHAALHRHLFTIVGTIARAHHLAVDRVRDRTIAIAPPHRRAAAVSLVLVPNGHALCDLLAPADPADDYFPEPGVAPRANDSRGRTASQAGFLNERTT</sequence>
<organism evidence="2 3">
    <name type="scientific">Burkholderia multivorans</name>
    <dbReference type="NCBI Taxonomy" id="87883"/>
    <lineage>
        <taxon>Bacteria</taxon>
        <taxon>Pseudomonadati</taxon>
        <taxon>Pseudomonadota</taxon>
        <taxon>Betaproteobacteria</taxon>
        <taxon>Burkholderiales</taxon>
        <taxon>Burkholderiaceae</taxon>
        <taxon>Burkholderia</taxon>
        <taxon>Burkholderia cepacia complex</taxon>
    </lineage>
</organism>
<dbReference type="Proteomes" id="UP000237811">
    <property type="component" value="Unassembled WGS sequence"/>
</dbReference>
<comment type="caution">
    <text evidence="2">The sequence shown here is derived from an EMBL/GenBank/DDBJ whole genome shotgun (WGS) entry which is preliminary data.</text>
</comment>
<feature type="region of interest" description="Disordered" evidence="1">
    <location>
        <begin position="73"/>
        <end position="103"/>
    </location>
</feature>
<protein>
    <recommendedName>
        <fullName evidence="4">LysR family transcriptional regulator</fullName>
    </recommendedName>
</protein>
<evidence type="ECO:0000256" key="1">
    <source>
        <dbReference type="SAM" id="MobiDB-lite"/>
    </source>
</evidence>
<dbReference type="AlphaFoldDB" id="A0AB37AQS5"/>
<evidence type="ECO:0000313" key="2">
    <source>
        <dbReference type="EMBL" id="PRE46613.1"/>
    </source>
</evidence>
<accession>A0AB37AQS5</accession>
<dbReference type="EMBL" id="PVFR01000053">
    <property type="protein sequence ID" value="PRE46613.1"/>
    <property type="molecule type" value="Genomic_DNA"/>
</dbReference>
<name>A0AB37AQS5_9BURK</name>
<evidence type="ECO:0000313" key="3">
    <source>
        <dbReference type="Proteomes" id="UP000237811"/>
    </source>
</evidence>
<reference evidence="2 3" key="1">
    <citation type="submission" date="2018-03" db="EMBL/GenBank/DDBJ databases">
        <authorList>
            <person name="Nguyen K."/>
            <person name="Fouts D."/>
            <person name="Sutton G."/>
        </authorList>
    </citation>
    <scope>NUCLEOTIDE SEQUENCE [LARGE SCALE GENOMIC DNA]</scope>
    <source>
        <strain evidence="2 3">AU14328</strain>
    </source>
</reference>
<proteinExistence type="predicted"/>
<feature type="compositionally biased region" description="Polar residues" evidence="1">
    <location>
        <begin position="90"/>
        <end position="103"/>
    </location>
</feature>
<gene>
    <name evidence="2" type="ORF">C6P99_17145</name>
</gene>